<dbReference type="WBParaSite" id="L893_g1622.t1">
    <property type="protein sequence ID" value="L893_g1622.t1"/>
    <property type="gene ID" value="L893_g1622"/>
</dbReference>
<dbReference type="Pfam" id="PF00642">
    <property type="entry name" value="zf-CCCH"/>
    <property type="match status" value="1"/>
</dbReference>
<dbReference type="GO" id="GO:0008270">
    <property type="term" value="F:zinc ion binding"/>
    <property type="evidence" value="ECO:0007669"/>
    <property type="project" value="UniProtKB-KW"/>
</dbReference>
<evidence type="ECO:0000256" key="2">
    <source>
        <dbReference type="SAM" id="MobiDB-lite"/>
    </source>
</evidence>
<feature type="compositionally biased region" description="Polar residues" evidence="2">
    <location>
        <begin position="245"/>
        <end position="261"/>
    </location>
</feature>
<proteinExistence type="predicted"/>
<feature type="region of interest" description="Disordered" evidence="2">
    <location>
        <begin position="245"/>
        <end position="280"/>
    </location>
</feature>
<feature type="domain" description="C3H1-type" evidence="3">
    <location>
        <begin position="211"/>
        <end position="238"/>
    </location>
</feature>
<dbReference type="AlphaFoldDB" id="A0A1I7YHP4"/>
<accession>A0A1I7YHP4</accession>
<keyword evidence="1" id="KW-0862">Zinc</keyword>
<evidence type="ECO:0000259" key="3">
    <source>
        <dbReference type="PROSITE" id="PS50103"/>
    </source>
</evidence>
<evidence type="ECO:0000313" key="5">
    <source>
        <dbReference type="WBParaSite" id="L893_g1622.t1"/>
    </source>
</evidence>
<dbReference type="InterPro" id="IPR000571">
    <property type="entry name" value="Znf_CCCH"/>
</dbReference>
<feature type="zinc finger region" description="C3H1-type" evidence="1">
    <location>
        <begin position="211"/>
        <end position="238"/>
    </location>
</feature>
<evidence type="ECO:0000313" key="4">
    <source>
        <dbReference type="Proteomes" id="UP000095287"/>
    </source>
</evidence>
<protein>
    <submittedName>
        <fullName evidence="5">C3H1-type domain-containing protein</fullName>
    </submittedName>
</protein>
<dbReference type="PROSITE" id="PS50103">
    <property type="entry name" value="ZF_C3H1"/>
    <property type="match status" value="1"/>
</dbReference>
<feature type="compositionally biased region" description="Low complexity" evidence="2">
    <location>
        <begin position="262"/>
        <end position="272"/>
    </location>
</feature>
<evidence type="ECO:0000256" key="1">
    <source>
        <dbReference type="PROSITE-ProRule" id="PRU00723"/>
    </source>
</evidence>
<dbReference type="Proteomes" id="UP000095287">
    <property type="component" value="Unplaced"/>
</dbReference>
<organism evidence="4 5">
    <name type="scientific">Steinernema glaseri</name>
    <dbReference type="NCBI Taxonomy" id="37863"/>
    <lineage>
        <taxon>Eukaryota</taxon>
        <taxon>Metazoa</taxon>
        <taxon>Ecdysozoa</taxon>
        <taxon>Nematoda</taxon>
        <taxon>Chromadorea</taxon>
        <taxon>Rhabditida</taxon>
        <taxon>Tylenchina</taxon>
        <taxon>Panagrolaimomorpha</taxon>
        <taxon>Strongyloidoidea</taxon>
        <taxon>Steinernematidae</taxon>
        <taxon>Steinernema</taxon>
    </lineage>
</organism>
<reference evidence="5" key="1">
    <citation type="submission" date="2016-11" db="UniProtKB">
        <authorList>
            <consortium name="WormBaseParasite"/>
        </authorList>
    </citation>
    <scope>IDENTIFICATION</scope>
</reference>
<keyword evidence="1" id="KW-0479">Metal-binding</keyword>
<keyword evidence="1" id="KW-0863">Zinc-finger</keyword>
<feature type="region of interest" description="Disordered" evidence="2">
    <location>
        <begin position="158"/>
        <end position="177"/>
    </location>
</feature>
<keyword evidence="4" id="KW-1185">Reference proteome</keyword>
<name>A0A1I7YHP4_9BILA</name>
<sequence length="280" mass="31712">MRTNKELLQEMNLMKEACELQLMDYVKRFDPNFHYNEADQWAADENAECSYVPEADHSQSSPCDGLSDCTPPKTNRCSFHVADHMKPFIEGFIDSDLPLNASISFDDSTSEISSDEAEQSSDDSDVIEFNVDRVFDDDELLQEFSQEIHLTLPSMDKPEVANEVPGTSEVPSETPTKEIDTQTVLDVQPVEPIEASEEAEEDSSELLMSRPCEQRLCRLHMEGRCKRGDYCTYYHPYRNFKNRSWSKSSRNGWHGRLSSQDSAGGAHHSSGGMPWGSSKF</sequence>